<organism evidence="3 4">
    <name type="scientific">Trifolium subterraneum</name>
    <name type="common">Subterranean clover</name>
    <dbReference type="NCBI Taxonomy" id="3900"/>
    <lineage>
        <taxon>Eukaryota</taxon>
        <taxon>Viridiplantae</taxon>
        <taxon>Streptophyta</taxon>
        <taxon>Embryophyta</taxon>
        <taxon>Tracheophyta</taxon>
        <taxon>Spermatophyta</taxon>
        <taxon>Magnoliopsida</taxon>
        <taxon>eudicotyledons</taxon>
        <taxon>Gunneridae</taxon>
        <taxon>Pentapetalae</taxon>
        <taxon>rosids</taxon>
        <taxon>fabids</taxon>
        <taxon>Fabales</taxon>
        <taxon>Fabaceae</taxon>
        <taxon>Papilionoideae</taxon>
        <taxon>50 kb inversion clade</taxon>
        <taxon>NPAAA clade</taxon>
        <taxon>Hologalegina</taxon>
        <taxon>IRL clade</taxon>
        <taxon>Trifolieae</taxon>
        <taxon>Trifolium</taxon>
    </lineage>
</organism>
<proteinExistence type="predicted"/>
<evidence type="ECO:0000313" key="3">
    <source>
        <dbReference type="EMBL" id="GAU44933.1"/>
    </source>
</evidence>
<feature type="region of interest" description="Disordered" evidence="2">
    <location>
        <begin position="1"/>
        <end position="22"/>
    </location>
</feature>
<gene>
    <name evidence="3" type="ORF">TSUD_400610</name>
</gene>
<evidence type="ECO:0000256" key="2">
    <source>
        <dbReference type="SAM" id="MobiDB-lite"/>
    </source>
</evidence>
<evidence type="ECO:0000256" key="1">
    <source>
        <dbReference type="SAM" id="Coils"/>
    </source>
</evidence>
<dbReference type="AlphaFoldDB" id="A0A2Z6NS30"/>
<feature type="coiled-coil region" evidence="1">
    <location>
        <begin position="302"/>
        <end position="404"/>
    </location>
</feature>
<keyword evidence="4" id="KW-1185">Reference proteome</keyword>
<name>A0A2Z6NS30_TRISU</name>
<evidence type="ECO:0000313" key="4">
    <source>
        <dbReference type="Proteomes" id="UP000242715"/>
    </source>
</evidence>
<dbReference type="Proteomes" id="UP000242715">
    <property type="component" value="Unassembled WGS sequence"/>
</dbReference>
<feature type="compositionally biased region" description="Acidic residues" evidence="2">
    <location>
        <begin position="232"/>
        <end position="241"/>
    </location>
</feature>
<feature type="region of interest" description="Disordered" evidence="2">
    <location>
        <begin position="224"/>
        <end position="243"/>
    </location>
</feature>
<accession>A0A2Z6NS30</accession>
<dbReference type="EMBL" id="DF974088">
    <property type="protein sequence ID" value="GAU44933.1"/>
    <property type="molecule type" value="Genomic_DNA"/>
</dbReference>
<protein>
    <submittedName>
        <fullName evidence="3">Uncharacterized protein</fullName>
    </submittedName>
</protein>
<reference evidence="4" key="1">
    <citation type="journal article" date="2017" name="Front. Plant Sci.">
        <title>Climate Clever Clovers: New Paradigm to Reduce the Environmental Footprint of Ruminants by Breeding Low Methanogenic Forages Utilizing Haplotype Variation.</title>
        <authorList>
            <person name="Kaur P."/>
            <person name="Appels R."/>
            <person name="Bayer P.E."/>
            <person name="Keeble-Gagnere G."/>
            <person name="Wang J."/>
            <person name="Hirakawa H."/>
            <person name="Shirasawa K."/>
            <person name="Vercoe P."/>
            <person name="Stefanova K."/>
            <person name="Durmic Z."/>
            <person name="Nichols P."/>
            <person name="Revell C."/>
            <person name="Isobe S.N."/>
            <person name="Edwards D."/>
            <person name="Erskine W."/>
        </authorList>
    </citation>
    <scope>NUCLEOTIDE SEQUENCE [LARGE SCALE GENOMIC DNA]</scope>
    <source>
        <strain evidence="4">cv. Daliak</strain>
    </source>
</reference>
<dbReference type="OrthoDB" id="1436751at2759"/>
<sequence length="455" mass="50303">MFGFPYSSSNSESSSDSDGSGNDSDCVIISPSSFNSKNPNNRSLIVADSVATISTSMETSSRFTSDEFVSTFRKVIKVSGLDSENRVIVDPVAEGDSQPNRGRFALFASNFKNYKDTFVRFRCGEECPKLMFDASGKPLFPFYWSSAVKTLNEYERDVVGFLTSMSTLSAQRKAALVLTAREQKAQAVVAAASADAMAQLDEGGAKGTKRKNQEESSQISIEIPKKKKTANAEEEGEDDGEPFFWTKDFDSMSYVDEGFKKFARSSIISELDFEDLRKAAMDCHIQGALLSYYLSTRQELESIDARNKMEAADSSLSSLEKEYATVKTKLEGDLKEMKVWQEEAVKVAVKAKDDEIDSLKEKAKSLEGKHVVATKERDEANSRRDEMSKEIDVLTAQVGNLELEMATQYNDEFKFAVDQMKVVYPDVDAAKLGGLDSLNQIVDGKLVPYTSPGSI</sequence>
<feature type="compositionally biased region" description="Low complexity" evidence="2">
    <location>
        <begin position="7"/>
        <end position="22"/>
    </location>
</feature>
<keyword evidence="1" id="KW-0175">Coiled coil</keyword>